<name>A0A0H1BBA7_9EURO</name>
<organism evidence="2 3">
    <name type="scientific">Blastomyces silverae</name>
    <dbReference type="NCBI Taxonomy" id="2060906"/>
    <lineage>
        <taxon>Eukaryota</taxon>
        <taxon>Fungi</taxon>
        <taxon>Dikarya</taxon>
        <taxon>Ascomycota</taxon>
        <taxon>Pezizomycotina</taxon>
        <taxon>Eurotiomycetes</taxon>
        <taxon>Eurotiomycetidae</taxon>
        <taxon>Onygenales</taxon>
        <taxon>Ajellomycetaceae</taxon>
        <taxon>Blastomyces</taxon>
    </lineage>
</organism>
<gene>
    <name evidence="2" type="ORF">EMPG_16191</name>
</gene>
<feature type="region of interest" description="Disordered" evidence="1">
    <location>
        <begin position="26"/>
        <end position="57"/>
    </location>
</feature>
<feature type="compositionally biased region" description="Low complexity" evidence="1">
    <location>
        <begin position="39"/>
        <end position="57"/>
    </location>
</feature>
<dbReference type="EMBL" id="LDEV01002609">
    <property type="protein sequence ID" value="KLJ08373.1"/>
    <property type="molecule type" value="Genomic_DNA"/>
</dbReference>
<comment type="caution">
    <text evidence="2">The sequence shown here is derived from an EMBL/GenBank/DDBJ whole genome shotgun (WGS) entry which is preliminary data.</text>
</comment>
<evidence type="ECO:0000313" key="2">
    <source>
        <dbReference type="EMBL" id="KLJ08373.1"/>
    </source>
</evidence>
<protein>
    <submittedName>
        <fullName evidence="2">Uncharacterized protein</fullName>
    </submittedName>
</protein>
<evidence type="ECO:0000313" key="3">
    <source>
        <dbReference type="Proteomes" id="UP000053573"/>
    </source>
</evidence>
<dbReference type="Proteomes" id="UP000053573">
    <property type="component" value="Unassembled WGS sequence"/>
</dbReference>
<dbReference type="AlphaFoldDB" id="A0A0H1BBA7"/>
<keyword evidence="3" id="KW-1185">Reference proteome</keyword>
<sequence length="57" mass="5954">MALVVAACAITCEGGRFRFESRAVRSHGDGLSSSALSKAPYTARSSSPSSYTRSSQP</sequence>
<evidence type="ECO:0000256" key="1">
    <source>
        <dbReference type="SAM" id="MobiDB-lite"/>
    </source>
</evidence>
<proteinExistence type="predicted"/>
<accession>A0A0H1BBA7</accession>
<reference evidence="3" key="1">
    <citation type="journal article" date="2015" name="PLoS Genet.">
        <title>The dynamic genome and transcriptome of the human fungal pathogen Blastomyces and close relative Emmonsia.</title>
        <authorList>
            <person name="Munoz J.F."/>
            <person name="Gauthier G.M."/>
            <person name="Desjardins C.A."/>
            <person name="Gallo J.E."/>
            <person name="Holder J."/>
            <person name="Sullivan T.D."/>
            <person name="Marty A.J."/>
            <person name="Carmen J.C."/>
            <person name="Chen Z."/>
            <person name="Ding L."/>
            <person name="Gujja S."/>
            <person name="Magrini V."/>
            <person name="Misas E."/>
            <person name="Mitreva M."/>
            <person name="Priest M."/>
            <person name="Saif S."/>
            <person name="Whiston E.A."/>
            <person name="Young S."/>
            <person name="Zeng Q."/>
            <person name="Goldman W.E."/>
            <person name="Mardis E.R."/>
            <person name="Taylor J.W."/>
            <person name="McEwen J.G."/>
            <person name="Clay O.K."/>
            <person name="Klein B.S."/>
            <person name="Cuomo C.A."/>
        </authorList>
    </citation>
    <scope>NUCLEOTIDE SEQUENCE [LARGE SCALE GENOMIC DNA]</scope>
    <source>
        <strain evidence="3">UAMH 139</strain>
    </source>
</reference>